<evidence type="ECO:0000259" key="1">
    <source>
        <dbReference type="PROSITE" id="PS51382"/>
    </source>
</evidence>
<feature type="domain" description="SPX" evidence="1">
    <location>
        <begin position="1"/>
        <end position="153"/>
    </location>
</feature>
<dbReference type="eggNOG" id="KOG1161">
    <property type="taxonomic scope" value="Eukaryota"/>
</dbReference>
<dbReference type="KEGG" id="egr:104437038"/>
<dbReference type="InParanoid" id="A0A059CQC9"/>
<dbReference type="PROSITE" id="PS51382">
    <property type="entry name" value="SPX"/>
    <property type="match status" value="1"/>
</dbReference>
<dbReference type="InterPro" id="IPR031142">
    <property type="entry name" value="SPX_prot"/>
</dbReference>
<dbReference type="CDD" id="cd14481">
    <property type="entry name" value="SPX_AtSPX1_like"/>
    <property type="match status" value="1"/>
</dbReference>
<dbReference type="Pfam" id="PF03105">
    <property type="entry name" value="SPX"/>
    <property type="match status" value="1"/>
</dbReference>
<organism evidence="2">
    <name type="scientific">Eucalyptus grandis</name>
    <name type="common">Flooded gum</name>
    <dbReference type="NCBI Taxonomy" id="71139"/>
    <lineage>
        <taxon>Eukaryota</taxon>
        <taxon>Viridiplantae</taxon>
        <taxon>Streptophyta</taxon>
        <taxon>Embryophyta</taxon>
        <taxon>Tracheophyta</taxon>
        <taxon>Spermatophyta</taxon>
        <taxon>Magnoliopsida</taxon>
        <taxon>eudicotyledons</taxon>
        <taxon>Gunneridae</taxon>
        <taxon>Pentapetalae</taxon>
        <taxon>rosids</taxon>
        <taxon>malvids</taxon>
        <taxon>Myrtales</taxon>
        <taxon>Myrtaceae</taxon>
        <taxon>Myrtoideae</taxon>
        <taxon>Eucalypteae</taxon>
        <taxon>Eucalyptus</taxon>
    </lineage>
</organism>
<proteinExistence type="predicted"/>
<dbReference type="AlphaFoldDB" id="A0A059CQC9"/>
<dbReference type="GO" id="GO:0016036">
    <property type="term" value="P:cellular response to phosphate starvation"/>
    <property type="evidence" value="ECO:0007669"/>
    <property type="project" value="InterPro"/>
</dbReference>
<gene>
    <name evidence="2" type="ORF">EUGRSUZ_C01747</name>
</gene>
<dbReference type="PANTHER" id="PTHR45978:SF3">
    <property type="entry name" value="SPX DOMAIN-CONTAINING PROTEIN 1-LIKE"/>
    <property type="match status" value="1"/>
</dbReference>
<protein>
    <recommendedName>
        <fullName evidence="1">SPX domain-containing protein</fullName>
    </recommendedName>
</protein>
<dbReference type="Gramene" id="KCW80386">
    <property type="protein sequence ID" value="KCW80386"/>
    <property type="gene ID" value="EUGRSUZ_C01747"/>
</dbReference>
<dbReference type="OMA" id="FYEIDVI"/>
<name>A0A059CQC9_EUCGR</name>
<reference evidence="2" key="1">
    <citation type="submission" date="2013-07" db="EMBL/GenBank/DDBJ databases">
        <title>The genome of Eucalyptus grandis.</title>
        <authorList>
            <person name="Schmutz J."/>
            <person name="Hayes R."/>
            <person name="Myburg A."/>
            <person name="Tuskan G."/>
            <person name="Grattapaglia D."/>
            <person name="Rokhsar D.S."/>
        </authorList>
    </citation>
    <scope>NUCLEOTIDE SEQUENCE</scope>
    <source>
        <tissue evidence="2">Leaf extractions</tissue>
    </source>
</reference>
<accession>A0A059CQC9</accession>
<dbReference type="EMBL" id="KK198755">
    <property type="protein sequence ID" value="KCW80386.1"/>
    <property type="molecule type" value="Genomic_DNA"/>
</dbReference>
<dbReference type="InterPro" id="IPR004331">
    <property type="entry name" value="SPX_dom"/>
</dbReference>
<dbReference type="OrthoDB" id="6493944at2759"/>
<sequence>MKFWKILKRLIDEAQPDWRDKFLSYKDLKKWLKLTYPKDSSACQVKRLRLDSVEAEKAVEFVELLDGEINKINEFFMDQEEGHIVKWEALQDRVAEVEGMDNKLMEVHREIVDFHGEMILLQNYSAINCIGLVKILKKYDKRSGALICLPFIQKVLQQPFCRTDVLKKFVKECDIILNQLPFKNDHQRVNFEAKYGETVADPKDSLVRVPSELVGIEIMESVYKKLTLSALRVFEEIQSRSSTVSTFSLPPLHNNQKGED</sequence>
<evidence type="ECO:0000313" key="2">
    <source>
        <dbReference type="EMBL" id="KCW80386.1"/>
    </source>
</evidence>
<dbReference type="PANTHER" id="PTHR45978">
    <property type="entry name" value="SPX DOMAIN-CONTAINING PROTEIN 3"/>
    <property type="match status" value="1"/>
</dbReference>